<dbReference type="SUPFAM" id="SSF52091">
    <property type="entry name" value="SpoIIaa-like"/>
    <property type="match status" value="1"/>
</dbReference>
<sequence length="492" mass="52849">MIGDIYRHLGGMFDGCPDPLLLVEGDVVVAHNEAARLALGEASSLLTLFDAADRSVVSSACAAVASGQSQKSTFFARLATGTANRWTTWPTGHGGVCVRMDGPAEPRADIPAPLSPLVEKDEPVPLRTVLLGKIFDRFEGILWAIAKDGTILVSEGKGLAHFGLAPGAIVGMNALQIYPPGSVAREETERALAGEELYGDSIEGMSYWIRRLTPVRDAAGNVSAIVGFSLRANENSEETLQAKALIRALAELPLAIWAMDADGTCKMSLGNGLKDLGIMPGELVGTNLYELYSNREDFKADMKRAFAGEQFVSGTSFATTHWRNTIIPVRDTFGERVVRIYSVAENVTDHVENHRRLEEQLALIQSQQQAIVGLSSPVIEVWQGVLVVPLIGSIDQARASILLERLLTEVVGRQSSAVILDLTGVDTVDAEAAQHLSNVMRSVELVGATGLLSGIGPSVAKTMVDLGVDMQSRRTYPTLAEALRRLIGARKR</sequence>
<dbReference type="EMBL" id="SSMQ01000001">
    <property type="protein sequence ID" value="TKD13339.1"/>
    <property type="molecule type" value="Genomic_DNA"/>
</dbReference>
<dbReference type="Pfam" id="PF01740">
    <property type="entry name" value="STAS"/>
    <property type="match status" value="1"/>
</dbReference>
<name>A0A4U1JKN2_9BACT</name>
<dbReference type="Gene3D" id="3.30.750.24">
    <property type="entry name" value="STAS domain"/>
    <property type="match status" value="1"/>
</dbReference>
<evidence type="ECO:0000259" key="2">
    <source>
        <dbReference type="PROSITE" id="PS50801"/>
    </source>
</evidence>
<gene>
    <name evidence="3" type="ORF">E8A74_01975</name>
</gene>
<dbReference type="SUPFAM" id="SSF55785">
    <property type="entry name" value="PYP-like sensor domain (PAS domain)"/>
    <property type="match status" value="2"/>
</dbReference>
<dbReference type="PROSITE" id="PS50801">
    <property type="entry name" value="STAS"/>
    <property type="match status" value="1"/>
</dbReference>
<evidence type="ECO:0000256" key="1">
    <source>
        <dbReference type="ARBA" id="ARBA00022553"/>
    </source>
</evidence>
<dbReference type="InterPro" id="IPR051932">
    <property type="entry name" value="Bact_StressResp_Reg"/>
</dbReference>
<comment type="caution">
    <text evidence="3">The sequence shown here is derived from an EMBL/GenBank/DDBJ whole genome shotgun (WGS) entry which is preliminary data.</text>
</comment>
<dbReference type="InterPro" id="IPR002645">
    <property type="entry name" value="STAS_dom"/>
</dbReference>
<keyword evidence="1" id="KW-0597">Phosphoprotein</keyword>
<feature type="domain" description="STAS" evidence="2">
    <location>
        <begin position="375"/>
        <end position="486"/>
    </location>
</feature>
<evidence type="ECO:0000313" key="4">
    <source>
        <dbReference type="Proteomes" id="UP000309215"/>
    </source>
</evidence>
<dbReference type="PANTHER" id="PTHR33745:SF3">
    <property type="entry name" value="RSBT CO-ANTAGONIST PROTEIN RSBRC"/>
    <property type="match status" value="1"/>
</dbReference>
<dbReference type="RefSeq" id="WP_136927155.1">
    <property type="nucleotide sequence ID" value="NZ_SSMQ01000001.1"/>
</dbReference>
<dbReference type="AlphaFoldDB" id="A0A4U1JKN2"/>
<accession>A0A4U1JKN2</accession>
<dbReference type="Proteomes" id="UP000309215">
    <property type="component" value="Unassembled WGS sequence"/>
</dbReference>
<dbReference type="CDD" id="cd07041">
    <property type="entry name" value="STAS_RsbR_RsbS_like"/>
    <property type="match status" value="1"/>
</dbReference>
<reference evidence="3 4" key="1">
    <citation type="submission" date="2019-04" db="EMBL/GenBank/DDBJ databases">
        <authorList>
            <person name="Li Y."/>
            <person name="Wang J."/>
        </authorList>
    </citation>
    <scope>NUCLEOTIDE SEQUENCE [LARGE SCALE GENOMIC DNA]</scope>
    <source>
        <strain evidence="3 4">DSM 14668</strain>
    </source>
</reference>
<organism evidence="3 4">
    <name type="scientific">Polyangium fumosum</name>
    <dbReference type="NCBI Taxonomy" id="889272"/>
    <lineage>
        <taxon>Bacteria</taxon>
        <taxon>Pseudomonadati</taxon>
        <taxon>Myxococcota</taxon>
        <taxon>Polyangia</taxon>
        <taxon>Polyangiales</taxon>
        <taxon>Polyangiaceae</taxon>
        <taxon>Polyangium</taxon>
    </lineage>
</organism>
<protein>
    <submittedName>
        <fullName evidence="3">STAS domain-containing protein</fullName>
    </submittedName>
</protein>
<dbReference type="InterPro" id="IPR035965">
    <property type="entry name" value="PAS-like_dom_sf"/>
</dbReference>
<dbReference type="PANTHER" id="PTHR33745">
    <property type="entry name" value="RSBT ANTAGONIST PROTEIN RSBS-RELATED"/>
    <property type="match status" value="1"/>
</dbReference>
<proteinExistence type="predicted"/>
<evidence type="ECO:0000313" key="3">
    <source>
        <dbReference type="EMBL" id="TKD13339.1"/>
    </source>
</evidence>
<keyword evidence="4" id="KW-1185">Reference proteome</keyword>
<dbReference type="InterPro" id="IPR036513">
    <property type="entry name" value="STAS_dom_sf"/>
</dbReference>
<dbReference type="Gene3D" id="3.30.450.20">
    <property type="entry name" value="PAS domain"/>
    <property type="match status" value="2"/>
</dbReference>
<dbReference type="OrthoDB" id="5486853at2"/>